<reference evidence="2" key="1">
    <citation type="submission" date="2017-01" db="EMBL/GenBank/DDBJ databases">
        <authorList>
            <person name="Wang Y."/>
            <person name="White M."/>
            <person name="Kvist S."/>
            <person name="Moncalvo J.-M."/>
        </authorList>
    </citation>
    <scope>NUCLEOTIDE SEQUENCE [LARGE SCALE GENOMIC DNA]</scope>
    <source>
        <strain evidence="2">COL-18-3</strain>
    </source>
</reference>
<evidence type="ECO:0000313" key="2">
    <source>
        <dbReference type="Proteomes" id="UP000188320"/>
    </source>
</evidence>
<dbReference type="AlphaFoldDB" id="A0A1R1PDZ2"/>
<comment type="caution">
    <text evidence="1">The sequence shown here is derived from an EMBL/GenBank/DDBJ whole genome shotgun (WGS) entry which is preliminary data.</text>
</comment>
<gene>
    <name evidence="1" type="ORF">AX774_g7472</name>
</gene>
<accession>A0A1R1PDZ2</accession>
<keyword evidence="2" id="KW-1185">Reference proteome</keyword>
<dbReference type="Proteomes" id="UP000188320">
    <property type="component" value="Unassembled WGS sequence"/>
</dbReference>
<sequence length="330" mass="34003">MCTGQRPVVWNAVLVSVTQSALRSWRSSLCFFLRLSSNSTRIFSISSSNLALNSSSEFNLRHLPFLTVVSGDGDGGGDDDDDDDFPGNVIVGGGIPILVVVSRGSIVEIGVANGSASSLTAIDGRGVIELVLATSDEDVLLRRNVIFGGGIPIRGIVFETRDAGGGTAALAAADEGSVIVAELGLATSDEDVLLRRNFIFGGGIPIRGIVFETRDAGGGTAALAAADEGSVIVAELGLATSDEDVLLRRNFIFGGGIPIRGIVFETRDAGSGTAALAAARGGGAVVVELDLAADDENAPLRRNHTFGCCIPARDAAFELSDAADEDTPLR</sequence>
<dbReference type="EMBL" id="LSSK01001663">
    <property type="protein sequence ID" value="OMH79123.1"/>
    <property type="molecule type" value="Genomic_DNA"/>
</dbReference>
<evidence type="ECO:0000313" key="1">
    <source>
        <dbReference type="EMBL" id="OMH79123.1"/>
    </source>
</evidence>
<name>A0A1R1PDZ2_ZANCU</name>
<proteinExistence type="predicted"/>
<feature type="non-terminal residue" evidence="1">
    <location>
        <position position="330"/>
    </location>
</feature>
<protein>
    <submittedName>
        <fullName evidence="1">Uncharacterized protein</fullName>
    </submittedName>
</protein>
<organism evidence="1 2">
    <name type="scientific">Zancudomyces culisetae</name>
    <name type="common">Gut fungus</name>
    <name type="synonym">Smittium culisetae</name>
    <dbReference type="NCBI Taxonomy" id="1213189"/>
    <lineage>
        <taxon>Eukaryota</taxon>
        <taxon>Fungi</taxon>
        <taxon>Fungi incertae sedis</taxon>
        <taxon>Zoopagomycota</taxon>
        <taxon>Kickxellomycotina</taxon>
        <taxon>Harpellomycetes</taxon>
        <taxon>Harpellales</taxon>
        <taxon>Legeriomycetaceae</taxon>
        <taxon>Zancudomyces</taxon>
    </lineage>
</organism>